<protein>
    <submittedName>
        <fullName evidence="4">Peptidyl-prolyl cis-trans isomerase SurA</fullName>
    </submittedName>
</protein>
<feature type="signal peptide" evidence="2">
    <location>
        <begin position="1"/>
        <end position="22"/>
    </location>
</feature>
<dbReference type="Gene3D" id="3.10.50.40">
    <property type="match status" value="2"/>
</dbReference>
<dbReference type="GO" id="GO:0003755">
    <property type="term" value="F:peptidyl-prolyl cis-trans isomerase activity"/>
    <property type="evidence" value="ECO:0007669"/>
    <property type="project" value="UniProtKB-KW"/>
</dbReference>
<dbReference type="SUPFAM" id="SSF54534">
    <property type="entry name" value="FKBP-like"/>
    <property type="match status" value="2"/>
</dbReference>
<dbReference type="PROSITE" id="PS50198">
    <property type="entry name" value="PPIC_PPIASE_2"/>
    <property type="match status" value="2"/>
</dbReference>
<name>A0A1W2GEK3_REIFA</name>
<accession>A0A1W2GEK3</accession>
<dbReference type="RefSeq" id="WP_084372952.1">
    <property type="nucleotide sequence ID" value="NZ_FWYF01000002.1"/>
</dbReference>
<dbReference type="InterPro" id="IPR000297">
    <property type="entry name" value="PPIase_PpiC"/>
</dbReference>
<feature type="domain" description="PpiC" evidence="3">
    <location>
        <begin position="126"/>
        <end position="228"/>
    </location>
</feature>
<evidence type="ECO:0000313" key="4">
    <source>
        <dbReference type="EMBL" id="SMD35021.1"/>
    </source>
</evidence>
<dbReference type="InterPro" id="IPR046357">
    <property type="entry name" value="PPIase_dom_sf"/>
</dbReference>
<feature type="chain" id="PRO_5013139755" evidence="2">
    <location>
        <begin position="23"/>
        <end position="653"/>
    </location>
</feature>
<dbReference type="STRING" id="692418.SAMN04488029_2296"/>
<dbReference type="InterPro" id="IPR023058">
    <property type="entry name" value="PPIase_PpiC_CS"/>
</dbReference>
<feature type="domain" description="PpiC" evidence="3">
    <location>
        <begin position="233"/>
        <end position="334"/>
    </location>
</feature>
<dbReference type="Pfam" id="PF00639">
    <property type="entry name" value="Rotamase"/>
    <property type="match status" value="1"/>
</dbReference>
<dbReference type="Pfam" id="PF13616">
    <property type="entry name" value="Rotamase_3"/>
    <property type="match status" value="1"/>
</dbReference>
<dbReference type="AlphaFoldDB" id="A0A1W2GEK3"/>
<keyword evidence="1" id="KW-0697">Rotamase</keyword>
<dbReference type="PANTHER" id="PTHR47245:SF2">
    <property type="entry name" value="PEPTIDYL-PROLYL CIS-TRANS ISOMERASE HP_0175-RELATED"/>
    <property type="match status" value="1"/>
</dbReference>
<dbReference type="EMBL" id="FWYF01000002">
    <property type="protein sequence ID" value="SMD35021.1"/>
    <property type="molecule type" value="Genomic_DNA"/>
</dbReference>
<dbReference type="InterPro" id="IPR050245">
    <property type="entry name" value="PrsA_foldase"/>
</dbReference>
<reference evidence="4 5" key="1">
    <citation type="submission" date="2017-04" db="EMBL/GenBank/DDBJ databases">
        <authorList>
            <person name="Afonso C.L."/>
            <person name="Miller P.J."/>
            <person name="Scott M.A."/>
            <person name="Spackman E."/>
            <person name="Goraichik I."/>
            <person name="Dimitrov K.M."/>
            <person name="Suarez D.L."/>
            <person name="Swayne D.E."/>
        </authorList>
    </citation>
    <scope>NUCLEOTIDE SEQUENCE [LARGE SCALE GENOMIC DNA]</scope>
    <source>
        <strain evidence="4 5">DSM 26133</strain>
    </source>
</reference>
<evidence type="ECO:0000256" key="2">
    <source>
        <dbReference type="SAM" id="SignalP"/>
    </source>
</evidence>
<organism evidence="4 5">
    <name type="scientific">Reichenbachiella faecimaris</name>
    <dbReference type="NCBI Taxonomy" id="692418"/>
    <lineage>
        <taxon>Bacteria</taxon>
        <taxon>Pseudomonadati</taxon>
        <taxon>Bacteroidota</taxon>
        <taxon>Cytophagia</taxon>
        <taxon>Cytophagales</taxon>
        <taxon>Reichenbachiellaceae</taxon>
        <taxon>Reichenbachiella</taxon>
    </lineage>
</organism>
<evidence type="ECO:0000259" key="3">
    <source>
        <dbReference type="PROSITE" id="PS50198"/>
    </source>
</evidence>
<dbReference type="PANTHER" id="PTHR47245">
    <property type="entry name" value="PEPTIDYLPROLYL ISOMERASE"/>
    <property type="match status" value="1"/>
</dbReference>
<sequence length="653" mass="75187">MNLPFRFSFLTLCLLLPALSFAQLSKEDQTLFQLGDESFGLKAFDYYFLKNSNGPSADSAKIKVNEYLDLYVKFRLKVKEAISLDQDQTPEFEQEFKTYRKQLAQPYLMQTRVNDEMVAEAYARMKQEVSASHILVKSDANGNPEDTLKAYNKALDLKNRIENGEDFATLASKESDDPSAKQNGGNLGYFSALQMVYPFENAVYKNKVGEIVGPVKTRFGYHVIEIKDKRAARGEVLAAHIMIRSKPDSISMATAKNKAISIYENLKNGADWNEQCKLYSDDMRTKSQNGKLQWFGTGNLVPEFEDVAFTLENKGDISEPVQTRFGWHIIQLLDKKGIAPLDEVKADLENKISRDTRAADKKSVTLTKLKASQNFKLNGQVYDQLIHHFDSSLLNAKWNYVETQGDLSQTIFTTNTINYTMKDFFAFVLQKQKRRKLTTLPDYVKQLYNQFEEKSIFDEELKLIEANNYDYQMVLDEYRSGILLFNLMEKEVWNKAMVDSVGLQGFYEKNKKKNYEMAEHAVIRRFVSKDSAVLQSVSTQLDKTNSELDSLFNSEEPLTLQTFDEKIEKGKKEWLDAHWQVGSSIQKGENYQTLWVVTSIQPNGYKSLKNIKGLVISDYQTELEKQWLKALSKKYPMKLNRSVLKSYIEEFEN</sequence>
<gene>
    <name evidence="4" type="ORF">SAMN04488029_2296</name>
</gene>
<dbReference type="Proteomes" id="UP000192472">
    <property type="component" value="Unassembled WGS sequence"/>
</dbReference>
<dbReference type="OrthoDB" id="14196at2"/>
<evidence type="ECO:0000256" key="1">
    <source>
        <dbReference type="PROSITE-ProRule" id="PRU00278"/>
    </source>
</evidence>
<proteinExistence type="predicted"/>
<keyword evidence="1 4" id="KW-0413">Isomerase</keyword>
<dbReference type="PROSITE" id="PS01096">
    <property type="entry name" value="PPIC_PPIASE_1"/>
    <property type="match status" value="1"/>
</dbReference>
<keyword evidence="5" id="KW-1185">Reference proteome</keyword>
<evidence type="ECO:0000313" key="5">
    <source>
        <dbReference type="Proteomes" id="UP000192472"/>
    </source>
</evidence>
<keyword evidence="2" id="KW-0732">Signal</keyword>